<dbReference type="PROSITE" id="PS51755">
    <property type="entry name" value="OMPR_PHOB"/>
    <property type="match status" value="1"/>
</dbReference>
<sequence length="243" mass="27823">METARILVVDDNPEIREIIQILLMGEGFQIEQAGNGTEALEALEIQEFDLIILDIMMPGMNGYQTCLEIRKKSNAPILFLSAKGQESDKTLGFSSGGDDYLVKPFSYNELVSRAKALIRRYQIYKGKDSFSANVETKDSFAGQKKIVYFHDLELDETAETVSIDGKTIELTDTEYAMLHLLVKNRHQIFSAERLYEAVWDESYYYGANNTIMVHIRNLRKKIEKDPKNPELIKTIWGKGYRCD</sequence>
<evidence type="ECO:0000256" key="2">
    <source>
        <dbReference type="ARBA" id="ARBA00023125"/>
    </source>
</evidence>
<name>A0ABS6D4Y9_9FIRM</name>
<keyword evidence="3" id="KW-0804">Transcription</keyword>
<protein>
    <submittedName>
        <fullName evidence="8">Response regulator transcription factor</fullName>
    </submittedName>
</protein>
<comment type="caution">
    <text evidence="8">The sequence shown here is derived from an EMBL/GenBank/DDBJ whole genome shotgun (WGS) entry which is preliminary data.</text>
</comment>
<evidence type="ECO:0000313" key="9">
    <source>
        <dbReference type="Proteomes" id="UP000723714"/>
    </source>
</evidence>
<dbReference type="PANTHER" id="PTHR48111:SF2">
    <property type="entry name" value="RESPONSE REGULATOR SAER"/>
    <property type="match status" value="1"/>
</dbReference>
<reference evidence="8 9" key="1">
    <citation type="submission" date="2021-06" db="EMBL/GenBank/DDBJ databases">
        <title>Faecalicatena sp. nov. isolated from porcine feces.</title>
        <authorList>
            <person name="Oh B.S."/>
            <person name="Lee J.H."/>
        </authorList>
    </citation>
    <scope>NUCLEOTIDE SEQUENCE [LARGE SCALE GENOMIC DNA]</scope>
    <source>
        <strain evidence="8 9">AGMB00832</strain>
    </source>
</reference>
<dbReference type="InterPro" id="IPR039420">
    <property type="entry name" value="WalR-like"/>
</dbReference>
<keyword evidence="1" id="KW-0805">Transcription regulation</keyword>
<dbReference type="InterPro" id="IPR001789">
    <property type="entry name" value="Sig_transdc_resp-reg_receiver"/>
</dbReference>
<dbReference type="CDD" id="cd17574">
    <property type="entry name" value="REC_OmpR"/>
    <property type="match status" value="1"/>
</dbReference>
<dbReference type="Pfam" id="PF00072">
    <property type="entry name" value="Response_reg"/>
    <property type="match status" value="1"/>
</dbReference>
<evidence type="ECO:0000256" key="1">
    <source>
        <dbReference type="ARBA" id="ARBA00023015"/>
    </source>
</evidence>
<dbReference type="CDD" id="cd00383">
    <property type="entry name" value="trans_reg_C"/>
    <property type="match status" value="1"/>
</dbReference>
<evidence type="ECO:0000259" key="7">
    <source>
        <dbReference type="PROSITE" id="PS51755"/>
    </source>
</evidence>
<organism evidence="8 9">
    <name type="scientific">Faecalicatena faecalis</name>
    <dbReference type="NCBI Taxonomy" id="2726362"/>
    <lineage>
        <taxon>Bacteria</taxon>
        <taxon>Bacillati</taxon>
        <taxon>Bacillota</taxon>
        <taxon>Clostridia</taxon>
        <taxon>Lachnospirales</taxon>
        <taxon>Lachnospiraceae</taxon>
        <taxon>Faecalicatena</taxon>
    </lineage>
</organism>
<feature type="DNA-binding region" description="OmpR/PhoB-type" evidence="5">
    <location>
        <begin position="144"/>
        <end position="243"/>
    </location>
</feature>
<proteinExistence type="predicted"/>
<feature type="domain" description="Response regulatory" evidence="6">
    <location>
        <begin position="5"/>
        <end position="118"/>
    </location>
</feature>
<dbReference type="PROSITE" id="PS50110">
    <property type="entry name" value="RESPONSE_REGULATORY"/>
    <property type="match status" value="1"/>
</dbReference>
<feature type="domain" description="OmpR/PhoB-type" evidence="7">
    <location>
        <begin position="144"/>
        <end position="243"/>
    </location>
</feature>
<evidence type="ECO:0000256" key="5">
    <source>
        <dbReference type="PROSITE-ProRule" id="PRU01091"/>
    </source>
</evidence>
<feature type="modified residue" description="4-aspartylphosphate" evidence="4">
    <location>
        <position position="54"/>
    </location>
</feature>
<dbReference type="InterPro" id="IPR001867">
    <property type="entry name" value="OmpR/PhoB-type_DNA-bd"/>
</dbReference>
<dbReference type="RefSeq" id="WP_216242212.1">
    <property type="nucleotide sequence ID" value="NZ_JABACJ020000011.1"/>
</dbReference>
<accession>A0ABS6D4Y9</accession>
<dbReference type="EMBL" id="JABACJ020000011">
    <property type="protein sequence ID" value="MBU3876667.1"/>
    <property type="molecule type" value="Genomic_DNA"/>
</dbReference>
<dbReference type="SMART" id="SM00448">
    <property type="entry name" value="REC"/>
    <property type="match status" value="1"/>
</dbReference>
<dbReference type="PANTHER" id="PTHR48111">
    <property type="entry name" value="REGULATOR OF RPOS"/>
    <property type="match status" value="1"/>
</dbReference>
<keyword evidence="2 5" id="KW-0238">DNA-binding</keyword>
<evidence type="ECO:0000259" key="6">
    <source>
        <dbReference type="PROSITE" id="PS50110"/>
    </source>
</evidence>
<dbReference type="Proteomes" id="UP000723714">
    <property type="component" value="Unassembled WGS sequence"/>
</dbReference>
<gene>
    <name evidence="8" type="ORF">HGO97_012715</name>
</gene>
<evidence type="ECO:0000313" key="8">
    <source>
        <dbReference type="EMBL" id="MBU3876667.1"/>
    </source>
</evidence>
<dbReference type="SMART" id="SM00862">
    <property type="entry name" value="Trans_reg_C"/>
    <property type="match status" value="1"/>
</dbReference>
<keyword evidence="9" id="KW-1185">Reference proteome</keyword>
<dbReference type="Pfam" id="PF00486">
    <property type="entry name" value="Trans_reg_C"/>
    <property type="match status" value="1"/>
</dbReference>
<evidence type="ECO:0000256" key="3">
    <source>
        <dbReference type="ARBA" id="ARBA00023163"/>
    </source>
</evidence>
<keyword evidence="4" id="KW-0597">Phosphoprotein</keyword>
<evidence type="ECO:0000256" key="4">
    <source>
        <dbReference type="PROSITE-ProRule" id="PRU00169"/>
    </source>
</evidence>